<reference evidence="1 2" key="1">
    <citation type="journal article" date="2024" name="BMC Genomics">
        <title>De novo assembly and annotation of Popillia japonica's genome with initial clues to its potential as an invasive pest.</title>
        <authorList>
            <person name="Cucini C."/>
            <person name="Boschi S."/>
            <person name="Funari R."/>
            <person name="Cardaioli E."/>
            <person name="Iannotti N."/>
            <person name="Marturano G."/>
            <person name="Paoli F."/>
            <person name="Bruttini M."/>
            <person name="Carapelli A."/>
            <person name="Frati F."/>
            <person name="Nardi F."/>
        </authorList>
    </citation>
    <scope>NUCLEOTIDE SEQUENCE [LARGE SCALE GENOMIC DNA]</scope>
    <source>
        <strain evidence="1">DMR45628</strain>
    </source>
</reference>
<gene>
    <name evidence="1" type="ORF">QE152_g26093</name>
</gene>
<keyword evidence="2" id="KW-1185">Reference proteome</keyword>
<sequence length="79" mass="9364">MKITRTFWKKFMEMTYRRTQSVQTENVRPNLRDRQNLSKPARFNDFVLEDEIENLSTAMIGEVQDIPISKALQIENLST</sequence>
<dbReference type="AlphaFoldDB" id="A0AAW1K0A3"/>
<name>A0AAW1K0A3_POPJA</name>
<evidence type="ECO:0000313" key="2">
    <source>
        <dbReference type="Proteomes" id="UP001458880"/>
    </source>
</evidence>
<dbReference type="Proteomes" id="UP001458880">
    <property type="component" value="Unassembled WGS sequence"/>
</dbReference>
<comment type="caution">
    <text evidence="1">The sequence shown here is derived from an EMBL/GenBank/DDBJ whole genome shotgun (WGS) entry which is preliminary data.</text>
</comment>
<organism evidence="1 2">
    <name type="scientific">Popillia japonica</name>
    <name type="common">Japanese beetle</name>
    <dbReference type="NCBI Taxonomy" id="7064"/>
    <lineage>
        <taxon>Eukaryota</taxon>
        <taxon>Metazoa</taxon>
        <taxon>Ecdysozoa</taxon>
        <taxon>Arthropoda</taxon>
        <taxon>Hexapoda</taxon>
        <taxon>Insecta</taxon>
        <taxon>Pterygota</taxon>
        <taxon>Neoptera</taxon>
        <taxon>Endopterygota</taxon>
        <taxon>Coleoptera</taxon>
        <taxon>Polyphaga</taxon>
        <taxon>Scarabaeiformia</taxon>
        <taxon>Scarabaeidae</taxon>
        <taxon>Rutelinae</taxon>
        <taxon>Popillia</taxon>
    </lineage>
</organism>
<accession>A0AAW1K0A3</accession>
<protein>
    <submittedName>
        <fullName evidence="1">Uncharacterized protein</fullName>
    </submittedName>
</protein>
<proteinExistence type="predicted"/>
<dbReference type="EMBL" id="JASPKY010000295">
    <property type="protein sequence ID" value="KAK9710289.1"/>
    <property type="molecule type" value="Genomic_DNA"/>
</dbReference>
<evidence type="ECO:0000313" key="1">
    <source>
        <dbReference type="EMBL" id="KAK9710289.1"/>
    </source>
</evidence>